<reference evidence="1" key="1">
    <citation type="journal article" date="2015" name="Nature">
        <title>Complex archaea that bridge the gap between prokaryotes and eukaryotes.</title>
        <authorList>
            <person name="Spang A."/>
            <person name="Saw J.H."/>
            <person name="Jorgensen S.L."/>
            <person name="Zaremba-Niedzwiedzka K."/>
            <person name="Martijn J."/>
            <person name="Lind A.E."/>
            <person name="van Eijk R."/>
            <person name="Schleper C."/>
            <person name="Guy L."/>
            <person name="Ettema T.J."/>
        </authorList>
    </citation>
    <scope>NUCLEOTIDE SEQUENCE</scope>
</reference>
<dbReference type="EMBL" id="LAZR01049334">
    <property type="protein sequence ID" value="KKK89890.1"/>
    <property type="molecule type" value="Genomic_DNA"/>
</dbReference>
<sequence>MELPARIYISGKYVDIPQLRGKRLEPFFSDTITDFFSRGVVTLGPIMGTIKMMQFFNPLIMPMYDIWQAAAAGVFLHPIKGAGYIYKGIRDVIKHTDRYYLGFENGLFSKPFAIPHDKFERQFTEAMKGS</sequence>
<protein>
    <submittedName>
        <fullName evidence="1">Uncharacterized protein</fullName>
    </submittedName>
</protein>
<organism evidence="1">
    <name type="scientific">marine sediment metagenome</name>
    <dbReference type="NCBI Taxonomy" id="412755"/>
    <lineage>
        <taxon>unclassified sequences</taxon>
        <taxon>metagenomes</taxon>
        <taxon>ecological metagenomes</taxon>
    </lineage>
</organism>
<feature type="non-terminal residue" evidence="1">
    <location>
        <position position="130"/>
    </location>
</feature>
<accession>A0A0F8ZVE7</accession>
<evidence type="ECO:0000313" key="1">
    <source>
        <dbReference type="EMBL" id="KKK89890.1"/>
    </source>
</evidence>
<comment type="caution">
    <text evidence="1">The sequence shown here is derived from an EMBL/GenBank/DDBJ whole genome shotgun (WGS) entry which is preliminary data.</text>
</comment>
<gene>
    <name evidence="1" type="ORF">LCGC14_2728580</name>
</gene>
<dbReference type="AlphaFoldDB" id="A0A0F8ZVE7"/>
<name>A0A0F8ZVE7_9ZZZZ</name>
<proteinExistence type="predicted"/>